<evidence type="ECO:0000313" key="3">
    <source>
        <dbReference type="EMBL" id="KAF9474372.1"/>
    </source>
</evidence>
<dbReference type="Proteomes" id="UP000807469">
    <property type="component" value="Unassembled WGS sequence"/>
</dbReference>
<evidence type="ECO:0000313" key="4">
    <source>
        <dbReference type="Proteomes" id="UP000807469"/>
    </source>
</evidence>
<feature type="compositionally biased region" description="Low complexity" evidence="1">
    <location>
        <begin position="386"/>
        <end position="406"/>
    </location>
</feature>
<comment type="caution">
    <text evidence="3">The sequence shown here is derived from an EMBL/GenBank/DDBJ whole genome shotgun (WGS) entry which is preliminary data.</text>
</comment>
<keyword evidence="2" id="KW-0812">Transmembrane</keyword>
<feature type="region of interest" description="Disordered" evidence="1">
    <location>
        <begin position="346"/>
        <end position="406"/>
    </location>
</feature>
<evidence type="ECO:0000256" key="2">
    <source>
        <dbReference type="SAM" id="Phobius"/>
    </source>
</evidence>
<feature type="compositionally biased region" description="Low complexity" evidence="1">
    <location>
        <begin position="357"/>
        <end position="378"/>
    </location>
</feature>
<feature type="compositionally biased region" description="Gly residues" evidence="1">
    <location>
        <begin position="288"/>
        <end position="306"/>
    </location>
</feature>
<dbReference type="EMBL" id="MU155382">
    <property type="protein sequence ID" value="KAF9474372.1"/>
    <property type="molecule type" value="Genomic_DNA"/>
</dbReference>
<dbReference type="Gene3D" id="2.60.120.260">
    <property type="entry name" value="Galactose-binding domain-like"/>
    <property type="match status" value="2"/>
</dbReference>
<proteinExistence type="predicted"/>
<evidence type="ECO:0000256" key="1">
    <source>
        <dbReference type="SAM" id="MobiDB-lite"/>
    </source>
</evidence>
<keyword evidence="2" id="KW-1133">Transmembrane helix</keyword>
<feature type="region of interest" description="Disordered" evidence="1">
    <location>
        <begin position="509"/>
        <end position="546"/>
    </location>
</feature>
<gene>
    <name evidence="3" type="ORF">BDN70DRAFT_899003</name>
</gene>
<keyword evidence="4" id="KW-1185">Reference proteome</keyword>
<name>A0A9P5YRV9_9AGAR</name>
<sequence>MTTAIMIDDTDSGLRYSGSWTADKGSLDNLGNFGAPYMSTSHYTKGTGSVSFTFSGTYVGVFGSSVDGKDPSRTCTVDGSTIPNNQIGFAVNMIMHCQVYNLSDGPHTITVTVPTANPNGYWFDYLMYIPSASVSRTNAALMVLWNDPSLGYGTGWTQSSPGEIARTNGASVTVQFTGRSLTWFGYYLSQFPAAATTATYTIDGGNPMSFDLNGIQSQSTGAELNQRFFTTGMLSAGQHTLKVTYNGNGDTTPLSIYNLVVQNGASAGISVGGQIGASHPVSTSNSGGNTGGSTGTGAGSGIGTTAGSGSSPSSPSSTSPPSTSVMVIGSGASAVTVTVSNSSSTATAPADGFGFGTSVTTSPSSSTTTGSNPASSDKTSSDKSSSDSSSGNSSNSSGPSSASDSSHNHLGAILGAVIGVLALLLLALLVFLFLRRRNRKRRNSVLNANNNPSHINLVAQPFTARPTSIPPAMSEISPSEHSGSSVYAPVPTTQFYSDIKRPIVGGASSGPLDPTSMWRSQGASSPSSASHQPSRSISTFSSPANATDAAEQELIMLHEDSGVRIPMGQITRPGLTVVEMPPTYSAT</sequence>
<dbReference type="AlphaFoldDB" id="A0A9P5YRV9"/>
<accession>A0A9P5YRV9</accession>
<feature type="compositionally biased region" description="Low complexity" evidence="1">
    <location>
        <begin position="519"/>
        <end position="538"/>
    </location>
</feature>
<feature type="transmembrane region" description="Helical" evidence="2">
    <location>
        <begin position="410"/>
        <end position="434"/>
    </location>
</feature>
<dbReference type="OrthoDB" id="3052647at2759"/>
<keyword evidence="2" id="KW-0472">Membrane</keyword>
<feature type="compositionally biased region" description="Low complexity" evidence="1">
    <location>
        <begin position="307"/>
        <end position="324"/>
    </location>
</feature>
<organism evidence="3 4">
    <name type="scientific">Pholiota conissans</name>
    <dbReference type="NCBI Taxonomy" id="109636"/>
    <lineage>
        <taxon>Eukaryota</taxon>
        <taxon>Fungi</taxon>
        <taxon>Dikarya</taxon>
        <taxon>Basidiomycota</taxon>
        <taxon>Agaricomycotina</taxon>
        <taxon>Agaricomycetes</taxon>
        <taxon>Agaricomycetidae</taxon>
        <taxon>Agaricales</taxon>
        <taxon>Agaricineae</taxon>
        <taxon>Strophariaceae</taxon>
        <taxon>Pholiota</taxon>
    </lineage>
</organism>
<feature type="region of interest" description="Disordered" evidence="1">
    <location>
        <begin position="280"/>
        <end position="325"/>
    </location>
</feature>
<protein>
    <recommendedName>
        <fullName evidence="5">Transmembrane protein</fullName>
    </recommendedName>
</protein>
<reference evidence="3" key="1">
    <citation type="submission" date="2020-11" db="EMBL/GenBank/DDBJ databases">
        <authorList>
            <consortium name="DOE Joint Genome Institute"/>
            <person name="Ahrendt S."/>
            <person name="Riley R."/>
            <person name="Andreopoulos W."/>
            <person name="Labutti K."/>
            <person name="Pangilinan J."/>
            <person name="Ruiz-Duenas F.J."/>
            <person name="Barrasa J.M."/>
            <person name="Sanchez-Garcia M."/>
            <person name="Camarero S."/>
            <person name="Miyauchi S."/>
            <person name="Serrano A."/>
            <person name="Linde D."/>
            <person name="Babiker R."/>
            <person name="Drula E."/>
            <person name="Ayuso-Fernandez I."/>
            <person name="Pacheco R."/>
            <person name="Padilla G."/>
            <person name="Ferreira P."/>
            <person name="Barriuso J."/>
            <person name="Kellner H."/>
            <person name="Castanera R."/>
            <person name="Alfaro M."/>
            <person name="Ramirez L."/>
            <person name="Pisabarro A.G."/>
            <person name="Kuo A."/>
            <person name="Tritt A."/>
            <person name="Lipzen A."/>
            <person name="He G."/>
            <person name="Yan M."/>
            <person name="Ng V."/>
            <person name="Cullen D."/>
            <person name="Martin F."/>
            <person name="Rosso M.-N."/>
            <person name="Henrissat B."/>
            <person name="Hibbett D."/>
            <person name="Martinez A.T."/>
            <person name="Grigoriev I.V."/>
        </authorList>
    </citation>
    <scope>NUCLEOTIDE SEQUENCE</scope>
    <source>
        <strain evidence="3">CIRM-BRFM 674</strain>
    </source>
</reference>
<evidence type="ECO:0008006" key="5">
    <source>
        <dbReference type="Google" id="ProtNLM"/>
    </source>
</evidence>